<name>A0AB73UC05_BACCE</name>
<evidence type="ECO:0000313" key="2">
    <source>
        <dbReference type="Proteomes" id="UP000464780"/>
    </source>
</evidence>
<sequence>MSNDNISSPFFSNNFNPHLIGPTFPPLTLPTGTGYSICYW</sequence>
<protein>
    <submittedName>
        <fullName evidence="1">Exosporium leader peptide-containing protein</fullName>
    </submittedName>
</protein>
<evidence type="ECO:0000313" key="1">
    <source>
        <dbReference type="EMBL" id="QHV41709.1"/>
    </source>
</evidence>
<dbReference type="Proteomes" id="UP000464780">
    <property type="component" value="Chromosome"/>
</dbReference>
<reference evidence="1 2" key="1">
    <citation type="submission" date="2018-03" db="EMBL/GenBank/DDBJ databases">
        <title>The complete genome of bacterial strain SGAir0260.</title>
        <authorList>
            <person name="Schuster S.C."/>
        </authorList>
    </citation>
    <scope>NUCLEOTIDE SEQUENCE [LARGE SCALE GENOMIC DNA]</scope>
    <source>
        <strain evidence="1 2">SGAir0260</strain>
    </source>
</reference>
<gene>
    <name evidence="1" type="ORF">C1N66_00360</name>
</gene>
<dbReference type="EMBL" id="CP028009">
    <property type="protein sequence ID" value="QHV41709.1"/>
    <property type="molecule type" value="Genomic_DNA"/>
</dbReference>
<dbReference type="AlphaFoldDB" id="A0AB73UC05"/>
<organism evidence="1 2">
    <name type="scientific">Bacillus cereus</name>
    <dbReference type="NCBI Taxonomy" id="1396"/>
    <lineage>
        <taxon>Bacteria</taxon>
        <taxon>Bacillati</taxon>
        <taxon>Bacillota</taxon>
        <taxon>Bacilli</taxon>
        <taxon>Bacillales</taxon>
        <taxon>Bacillaceae</taxon>
        <taxon>Bacillus</taxon>
        <taxon>Bacillus cereus group</taxon>
    </lineage>
</organism>
<proteinExistence type="predicted"/>
<accession>A0AB73UC05</accession>
<dbReference type="RefSeq" id="WP_162279638.1">
    <property type="nucleotide sequence ID" value="NZ_CP028009.1"/>
</dbReference>